<evidence type="ECO:0000313" key="2">
    <source>
        <dbReference type="Proteomes" id="UP000232101"/>
    </source>
</evidence>
<accession>A0A2M9Q242</accession>
<protein>
    <submittedName>
        <fullName evidence="1">Uncharacterized protein</fullName>
    </submittedName>
</protein>
<name>A0A2M9Q242_9BACI</name>
<gene>
    <name evidence="1" type="ORF">CWD94_19270</name>
</gene>
<dbReference type="EMBL" id="PHQY01000658">
    <property type="protein sequence ID" value="PJO42129.1"/>
    <property type="molecule type" value="Genomic_DNA"/>
</dbReference>
<comment type="caution">
    <text evidence="1">The sequence shown here is derived from an EMBL/GenBank/DDBJ whole genome shotgun (WGS) entry which is preliminary data.</text>
</comment>
<sequence>MYFRRYDEDDKQLERVNGLFEKFKEFNTTSKAFSVQEIEGIFKNKYLAKEIVNDNTYLGLIDDPMVDVSKIAKMYKISDSNILNDLYTDEEKQTQRVLTSEEFIVETENDLLSMNILQGKLLRIALESEDNNTLSGYTQQGECKKIAAELFVLGTTVTKEDINVKDEWFQEYLEALVLAGYISDN</sequence>
<dbReference type="RefSeq" id="WP_100544469.1">
    <property type="nucleotide sequence ID" value="NZ_PHQY01000658.1"/>
</dbReference>
<evidence type="ECO:0000313" key="1">
    <source>
        <dbReference type="EMBL" id="PJO42129.1"/>
    </source>
</evidence>
<organism evidence="1 2">
    <name type="scientific">Lysinibacillus xylanilyticus</name>
    <dbReference type="NCBI Taxonomy" id="582475"/>
    <lineage>
        <taxon>Bacteria</taxon>
        <taxon>Bacillati</taxon>
        <taxon>Bacillota</taxon>
        <taxon>Bacilli</taxon>
        <taxon>Bacillales</taxon>
        <taxon>Bacillaceae</taxon>
        <taxon>Lysinibacillus</taxon>
    </lineage>
</organism>
<reference evidence="1 2" key="1">
    <citation type="submission" date="2017-11" db="EMBL/GenBank/DDBJ databases">
        <title>Bacterial isolate from king chilli rhizosphere.</title>
        <authorList>
            <person name="Takhelmayum P."/>
            <person name="Sarangthem I."/>
        </authorList>
    </citation>
    <scope>NUCLEOTIDE SEQUENCE [LARGE SCALE GENOMIC DNA]</scope>
    <source>
        <strain evidence="2">t26</strain>
    </source>
</reference>
<dbReference type="AlphaFoldDB" id="A0A2M9Q242"/>
<dbReference type="Proteomes" id="UP000232101">
    <property type="component" value="Unassembled WGS sequence"/>
</dbReference>
<proteinExistence type="predicted"/>